<evidence type="ECO:0000313" key="2">
    <source>
        <dbReference type="Proteomes" id="UP000178880"/>
    </source>
</evidence>
<proteinExistence type="predicted"/>
<comment type="caution">
    <text evidence="1">The sequence shown here is derived from an EMBL/GenBank/DDBJ whole genome shotgun (WGS) entry which is preliminary data.</text>
</comment>
<dbReference type="AlphaFoldDB" id="A0A1G2CDH4"/>
<reference evidence="1 2" key="1">
    <citation type="journal article" date="2016" name="Nat. Commun.">
        <title>Thousands of microbial genomes shed light on interconnected biogeochemical processes in an aquifer system.</title>
        <authorList>
            <person name="Anantharaman K."/>
            <person name="Brown C.T."/>
            <person name="Hug L.A."/>
            <person name="Sharon I."/>
            <person name="Castelle C.J."/>
            <person name="Probst A.J."/>
            <person name="Thomas B.C."/>
            <person name="Singh A."/>
            <person name="Wilkins M.J."/>
            <person name="Karaoz U."/>
            <person name="Brodie E.L."/>
            <person name="Williams K.H."/>
            <person name="Hubbard S.S."/>
            <person name="Banfield J.F."/>
        </authorList>
    </citation>
    <scope>NUCLEOTIDE SEQUENCE [LARGE SCALE GENOMIC DNA]</scope>
</reference>
<dbReference type="Proteomes" id="UP000178880">
    <property type="component" value="Unassembled WGS sequence"/>
</dbReference>
<protein>
    <recommendedName>
        <fullName evidence="3">Antitoxin</fullName>
    </recommendedName>
</protein>
<accession>A0A1G2CDH4</accession>
<organism evidence="1 2">
    <name type="scientific">Candidatus Liptonbacteria bacterium RIFCSPLOWO2_01_FULL_52_25</name>
    <dbReference type="NCBI Taxonomy" id="1798650"/>
    <lineage>
        <taxon>Bacteria</taxon>
        <taxon>Candidatus Liptoniibacteriota</taxon>
    </lineage>
</organism>
<evidence type="ECO:0008006" key="3">
    <source>
        <dbReference type="Google" id="ProtNLM"/>
    </source>
</evidence>
<name>A0A1G2CDH4_9BACT</name>
<dbReference type="EMBL" id="MHLA01000017">
    <property type="protein sequence ID" value="OGY99276.1"/>
    <property type="molecule type" value="Genomic_DNA"/>
</dbReference>
<gene>
    <name evidence="1" type="ORF">A2945_04870</name>
</gene>
<evidence type="ECO:0000313" key="1">
    <source>
        <dbReference type="EMBL" id="OGY99276.1"/>
    </source>
</evidence>
<sequence>MVNQVATISKRVSGGEELVVVKRRDFEQFRKWQDGTHDALAKVRRGRAEYKNGKTIVASSSKRFR</sequence>